<sequence length="206" mass="23098">MRIDHELAKQWIAPYSRVLDLGCGDGSLLEHMQYSLGVTGYGLELDEENINIGISKGLNIIEQDLNDGLARFADNSFDTVVMARALQAVKSPDTLLLDMLRVGREAVITFPNFAHWQNRLHLGLKGLMPVSEALPYEWYNTPNIHLCTFKDFERLCADNDIEIINRFAVTDSASGSKKYSPLMASIIRRAPNLLADVAIYRVTKAK</sequence>
<dbReference type="Pfam" id="PF07021">
    <property type="entry name" value="MetW"/>
    <property type="match status" value="1"/>
</dbReference>
<dbReference type="InterPro" id="IPR010743">
    <property type="entry name" value="Methionine_synth_MetW"/>
</dbReference>
<name>A0A844M2G8_9GAMM</name>
<dbReference type="Proteomes" id="UP000442109">
    <property type="component" value="Unassembled WGS sequence"/>
</dbReference>
<dbReference type="NCBIfam" id="TIGR02081">
    <property type="entry name" value="metW"/>
    <property type="match status" value="1"/>
</dbReference>
<dbReference type="Gene3D" id="3.40.50.150">
    <property type="entry name" value="Vaccinia Virus protein VP39"/>
    <property type="match status" value="1"/>
</dbReference>
<evidence type="ECO:0000313" key="2">
    <source>
        <dbReference type="Proteomes" id="UP000442109"/>
    </source>
</evidence>
<dbReference type="InterPro" id="IPR029063">
    <property type="entry name" value="SAM-dependent_MTases_sf"/>
</dbReference>
<proteinExistence type="predicted"/>
<evidence type="ECO:0000313" key="1">
    <source>
        <dbReference type="EMBL" id="MUG33136.1"/>
    </source>
</evidence>
<gene>
    <name evidence="1" type="primary">metW</name>
    <name evidence="1" type="ORF">GB996_10045</name>
</gene>
<accession>A0A844M2G8</accession>
<comment type="caution">
    <text evidence="1">The sequence shown here is derived from an EMBL/GenBank/DDBJ whole genome shotgun (WGS) entry which is preliminary data.</text>
</comment>
<protein>
    <submittedName>
        <fullName evidence="1">Methionine biosynthesis protein MetW</fullName>
    </submittedName>
</protein>
<dbReference type="AlphaFoldDB" id="A0A844M2G8"/>
<dbReference type="RefSeq" id="WP_155587578.1">
    <property type="nucleotide sequence ID" value="NZ_WFKQ01000010.1"/>
</dbReference>
<reference evidence="1 2" key="1">
    <citation type="journal article" date="2019" name="PLoS ONE">
        <title>Pup mortality in New Zealand sea lions (Phocarctos hookeri) at Enderby Island, Auckland Islands, 2013-18.</title>
        <authorList>
            <person name="Michael S.A."/>
            <person name="Hayman D.T.S."/>
            <person name="Gray R."/>
            <person name="Zhang J."/>
            <person name="Rogers L."/>
            <person name="Roe W.D."/>
        </authorList>
    </citation>
    <scope>NUCLEOTIDE SEQUENCE [LARGE SCALE GENOMIC DNA]</scope>
    <source>
        <strain evidence="1 2">SM868</strain>
    </source>
</reference>
<keyword evidence="2" id="KW-1185">Reference proteome</keyword>
<dbReference type="SUPFAM" id="SSF53335">
    <property type="entry name" value="S-adenosyl-L-methionine-dependent methyltransferases"/>
    <property type="match status" value="1"/>
</dbReference>
<organism evidence="1 2">
    <name type="scientific">Psychrobacter sanguinis</name>
    <dbReference type="NCBI Taxonomy" id="861445"/>
    <lineage>
        <taxon>Bacteria</taxon>
        <taxon>Pseudomonadati</taxon>
        <taxon>Pseudomonadota</taxon>
        <taxon>Gammaproteobacteria</taxon>
        <taxon>Moraxellales</taxon>
        <taxon>Moraxellaceae</taxon>
        <taxon>Psychrobacter</taxon>
    </lineage>
</organism>
<dbReference type="EMBL" id="WFKQ01000010">
    <property type="protein sequence ID" value="MUG33136.1"/>
    <property type="molecule type" value="Genomic_DNA"/>
</dbReference>
<dbReference type="OrthoDB" id="9792690at2"/>
<dbReference type="CDD" id="cd02440">
    <property type="entry name" value="AdoMet_MTases"/>
    <property type="match status" value="1"/>
</dbReference>